<dbReference type="Pfam" id="PF07715">
    <property type="entry name" value="Plug"/>
    <property type="match status" value="1"/>
</dbReference>
<reference evidence="7" key="1">
    <citation type="submission" date="2020-09" db="EMBL/GenBank/DDBJ databases">
        <title>Genome seq and assembly of Limnohabitants sp.</title>
        <authorList>
            <person name="Chhetri G."/>
        </authorList>
    </citation>
    <scope>NUCLEOTIDE SEQUENCE</scope>
    <source>
        <strain evidence="7">JUR4</strain>
    </source>
</reference>
<comment type="caution">
    <text evidence="7">The sequence shown here is derived from an EMBL/GenBank/DDBJ whole genome shotgun (WGS) entry which is preliminary data.</text>
</comment>
<dbReference type="GO" id="GO:0009279">
    <property type="term" value="C:cell outer membrane"/>
    <property type="evidence" value="ECO:0007669"/>
    <property type="project" value="UniProtKB-SubCell"/>
</dbReference>
<dbReference type="RefSeq" id="WP_191820446.1">
    <property type="nucleotide sequence ID" value="NZ_JACYFT010000005.1"/>
</dbReference>
<protein>
    <submittedName>
        <fullName evidence="7">TonB-dependent receptor</fullName>
    </submittedName>
</protein>
<evidence type="ECO:0000313" key="7">
    <source>
        <dbReference type="EMBL" id="MBD8051958.1"/>
    </source>
</evidence>
<proteinExistence type="inferred from homology"/>
<dbReference type="InterPro" id="IPR036942">
    <property type="entry name" value="Beta-barrel_TonB_sf"/>
</dbReference>
<dbReference type="Gene3D" id="2.170.130.10">
    <property type="entry name" value="TonB-dependent receptor, plug domain"/>
    <property type="match status" value="1"/>
</dbReference>
<accession>A0A927FKV2</accession>
<dbReference type="InterPro" id="IPR012910">
    <property type="entry name" value="Plug_dom"/>
</dbReference>
<gene>
    <name evidence="7" type="ORF">IC609_15585</name>
</gene>
<dbReference type="CDD" id="cd01347">
    <property type="entry name" value="ligand_gated_channel"/>
    <property type="match status" value="1"/>
</dbReference>
<keyword evidence="3" id="KW-0472">Membrane</keyword>
<evidence type="ECO:0000256" key="1">
    <source>
        <dbReference type="ARBA" id="ARBA00004442"/>
    </source>
</evidence>
<evidence type="ECO:0000256" key="5">
    <source>
        <dbReference type="SAM" id="SignalP"/>
    </source>
</evidence>
<comment type="similarity">
    <text evidence="2">Belongs to the TonB-dependent receptor family.</text>
</comment>
<name>A0A927FKV2_9BURK</name>
<dbReference type="EMBL" id="JACYFT010000005">
    <property type="protein sequence ID" value="MBD8051958.1"/>
    <property type="molecule type" value="Genomic_DNA"/>
</dbReference>
<keyword evidence="4" id="KW-0998">Cell outer membrane</keyword>
<evidence type="ECO:0000259" key="6">
    <source>
        <dbReference type="Pfam" id="PF07715"/>
    </source>
</evidence>
<organism evidence="7 8">
    <name type="scientific">Limnohabitans radicicola</name>
    <dbReference type="NCBI Taxonomy" id="2771427"/>
    <lineage>
        <taxon>Bacteria</taxon>
        <taxon>Pseudomonadati</taxon>
        <taxon>Pseudomonadota</taxon>
        <taxon>Betaproteobacteria</taxon>
        <taxon>Burkholderiales</taxon>
        <taxon>Comamonadaceae</taxon>
        <taxon>Limnohabitans</taxon>
    </lineage>
</organism>
<keyword evidence="7" id="KW-0675">Receptor</keyword>
<evidence type="ECO:0000313" key="8">
    <source>
        <dbReference type="Proteomes" id="UP000647424"/>
    </source>
</evidence>
<dbReference type="InterPro" id="IPR010104">
    <property type="entry name" value="TonB_rcpt_bac"/>
</dbReference>
<keyword evidence="8" id="KW-1185">Reference proteome</keyword>
<evidence type="ECO:0000256" key="4">
    <source>
        <dbReference type="ARBA" id="ARBA00023237"/>
    </source>
</evidence>
<dbReference type="AlphaFoldDB" id="A0A927FKV2"/>
<dbReference type="Gene3D" id="2.40.170.20">
    <property type="entry name" value="TonB-dependent receptor, beta-barrel domain"/>
    <property type="match status" value="1"/>
</dbReference>
<feature type="signal peptide" evidence="5">
    <location>
        <begin position="1"/>
        <end position="32"/>
    </location>
</feature>
<comment type="subcellular location">
    <subcellularLocation>
        <location evidence="1">Cell outer membrane</location>
    </subcellularLocation>
</comment>
<evidence type="ECO:0000256" key="3">
    <source>
        <dbReference type="ARBA" id="ARBA00023136"/>
    </source>
</evidence>
<dbReference type="PANTHER" id="PTHR40980:SF3">
    <property type="entry name" value="TONB-DEPENDENT RECEPTOR-LIKE BETA-BARREL DOMAIN-CONTAINING PROTEIN"/>
    <property type="match status" value="1"/>
</dbReference>
<evidence type="ECO:0000256" key="2">
    <source>
        <dbReference type="ARBA" id="ARBA00009810"/>
    </source>
</evidence>
<feature type="chain" id="PRO_5037990035" evidence="5">
    <location>
        <begin position="33"/>
        <end position="919"/>
    </location>
</feature>
<feature type="domain" description="TonB-dependent receptor plug" evidence="6">
    <location>
        <begin position="55"/>
        <end position="157"/>
    </location>
</feature>
<dbReference type="NCBIfam" id="TIGR01782">
    <property type="entry name" value="TonB-Xanth-Caul"/>
    <property type="match status" value="1"/>
</dbReference>
<dbReference type="Proteomes" id="UP000647424">
    <property type="component" value="Unassembled WGS sequence"/>
</dbReference>
<keyword evidence="5" id="KW-0732">Signal</keyword>
<dbReference type="InterPro" id="IPR037066">
    <property type="entry name" value="Plug_dom_sf"/>
</dbReference>
<sequence>MTPTTQKRASFRFSPVAAGCAVLLVAASAAQAQQAVDNVVVTGIRAAIESAISTKKNADSIVEAISAEDIGKLPDTTVAESISRLPGVTAQRSAVTGRAQGVSVRGMSPDFNGGLLNGREQASTASNRGVEFDQFPAELLSSVVVYKTADASLAGQGLSSTIDLQTVRPLNFAKRNVVVSARGESMGKAENQPGFGTGSGDRYSVSYIDQFADRTVGVALGFVKSKSNGGGRPNFNTWGGWVADVDYQGQKVKAPGGFTTDIETINSDRTGAMAVLQYKPNKDFESTVDFFHSKGNFSVQKRGLEGPVGGLSAGGYDSGGVLTNATIVNGIAQSGTFSNFRGVIRNHNEDYTDTLNSLGWATKFKAADWRMKTDLSYSKVVKDSVRFETTAGLPGSVNNPLDTISFSGFNGNNLANVAYKTGLNYADPNIIKLTNPQGWGGGTQDGYYAAPSNTDSIKSARLSGGRDVNLGPIVSADIGLIYSDRAKTRTTQEGALLLNTPGAYAALAIPGATTGVGGLTGIPTLNWNPAGSLGSAYKLSPWTEHDIISKNWGVNEKVTTAYVKGDIDSKIMDKAVRGNVGLQMIHTNQSTSGYRVDQASCDGATHSCGYAPVTGGTSYNDFLPSLNLVTDLGNDNVLRFGLGRVLARPNMEDMKATRDFSLDTTTGVPMLKGSGGNPNLQPFRADTIDLSWEKYFGKKGYFSIAGYYKDLKTYILKRSQVFDFANYITPGTVLPAGGSTVGLLTQASNGTGGSINGIEMALNVPFSMASSALDGFGVVVNTSLNNSSVTLPASGFSTSGVNTTNIPLPGLSKQVTNLRLYYEKSGLQLSVAARKRSDFLGSIADYQDNTQLVYIKGETQVDAQASYEFTQGQAKGLTLLVQGINLTNAEFAQYDAKTGNTTDRKKFGPAMMFGASYKF</sequence>
<dbReference type="PANTHER" id="PTHR40980">
    <property type="entry name" value="PLUG DOMAIN-CONTAINING PROTEIN"/>
    <property type="match status" value="1"/>
</dbReference>
<dbReference type="SUPFAM" id="SSF56935">
    <property type="entry name" value="Porins"/>
    <property type="match status" value="1"/>
</dbReference>